<sequence>MAPLSTARAWPARLPSSRPRSRMPNRLDPDFDYEAALQECAAGRRPALEALYRQEGPRLLGVAQRLLRDRAWAEDIVHDAFVKIWNQAGAFDASRGSARGWVYSITRNLALNALRDTARETEVDEDTAAALDARQAIDEWHDTRDAFDWRASAGRMAPCLEELEPVRRNCVLHAYVEGLSHSEIAQRLGAPLGTVKAWIKRSLQALRECLA</sequence>
<feature type="region of interest" description="Disordered" evidence="5">
    <location>
        <begin position="1"/>
        <end position="25"/>
    </location>
</feature>
<reference evidence="8 9" key="1">
    <citation type="submission" date="2020-04" db="EMBL/GenBank/DDBJ databases">
        <authorList>
            <person name="De Canck E."/>
        </authorList>
    </citation>
    <scope>NUCLEOTIDE SEQUENCE [LARGE SCALE GENOMIC DNA]</scope>
    <source>
        <strain evidence="8 9">LMG 1861</strain>
    </source>
</reference>
<proteinExistence type="inferred from homology"/>
<dbReference type="SUPFAM" id="SSF88946">
    <property type="entry name" value="Sigma2 domain of RNA polymerase sigma factors"/>
    <property type="match status" value="1"/>
</dbReference>
<keyword evidence="3" id="KW-0731">Sigma factor</keyword>
<dbReference type="AlphaFoldDB" id="A0A6S7BU70"/>
<dbReference type="CDD" id="cd06171">
    <property type="entry name" value="Sigma70_r4"/>
    <property type="match status" value="1"/>
</dbReference>
<gene>
    <name evidence="8" type="primary">sigK_2</name>
    <name evidence="8" type="ORF">LMG1861_00048</name>
</gene>
<dbReference type="GO" id="GO:0016987">
    <property type="term" value="F:sigma factor activity"/>
    <property type="evidence" value="ECO:0007669"/>
    <property type="project" value="UniProtKB-KW"/>
</dbReference>
<name>A0A6S7BU70_9BURK</name>
<dbReference type="InterPro" id="IPR007627">
    <property type="entry name" value="RNA_pol_sigma70_r2"/>
</dbReference>
<dbReference type="Pfam" id="PF04542">
    <property type="entry name" value="Sigma70_r2"/>
    <property type="match status" value="1"/>
</dbReference>
<keyword evidence="2" id="KW-0805">Transcription regulation</keyword>
<dbReference type="SUPFAM" id="SSF88659">
    <property type="entry name" value="Sigma3 and sigma4 domains of RNA polymerase sigma factors"/>
    <property type="match status" value="1"/>
</dbReference>
<evidence type="ECO:0000313" key="8">
    <source>
        <dbReference type="EMBL" id="CAB3816989.1"/>
    </source>
</evidence>
<dbReference type="InterPro" id="IPR013325">
    <property type="entry name" value="RNA_pol_sigma_r2"/>
</dbReference>
<evidence type="ECO:0000313" key="9">
    <source>
        <dbReference type="Proteomes" id="UP000494105"/>
    </source>
</evidence>
<feature type="domain" description="RNA polymerase sigma-70 region 2" evidence="6">
    <location>
        <begin position="51"/>
        <end position="119"/>
    </location>
</feature>
<dbReference type="PANTHER" id="PTHR43133">
    <property type="entry name" value="RNA POLYMERASE ECF-TYPE SIGMA FACTO"/>
    <property type="match status" value="1"/>
</dbReference>
<keyword evidence="4" id="KW-0804">Transcription</keyword>
<feature type="compositionally biased region" description="Low complexity" evidence="5">
    <location>
        <begin position="7"/>
        <end position="18"/>
    </location>
</feature>
<dbReference type="Pfam" id="PF08281">
    <property type="entry name" value="Sigma70_r4_2"/>
    <property type="match status" value="1"/>
</dbReference>
<evidence type="ECO:0000256" key="3">
    <source>
        <dbReference type="ARBA" id="ARBA00023082"/>
    </source>
</evidence>
<dbReference type="InterPro" id="IPR036388">
    <property type="entry name" value="WH-like_DNA-bd_sf"/>
</dbReference>
<feature type="domain" description="RNA polymerase sigma factor 70 region 4 type 2" evidence="7">
    <location>
        <begin position="159"/>
        <end position="206"/>
    </location>
</feature>
<dbReference type="Gene3D" id="1.10.10.10">
    <property type="entry name" value="Winged helix-like DNA-binding domain superfamily/Winged helix DNA-binding domain"/>
    <property type="match status" value="1"/>
</dbReference>
<dbReference type="NCBIfam" id="NF009189">
    <property type="entry name" value="PRK12537.1"/>
    <property type="match status" value="1"/>
</dbReference>
<organism evidence="8 9">
    <name type="scientific">Achromobacter piechaudii</name>
    <dbReference type="NCBI Taxonomy" id="72556"/>
    <lineage>
        <taxon>Bacteria</taxon>
        <taxon>Pseudomonadati</taxon>
        <taxon>Pseudomonadota</taxon>
        <taxon>Betaproteobacteria</taxon>
        <taxon>Burkholderiales</taxon>
        <taxon>Alcaligenaceae</taxon>
        <taxon>Achromobacter</taxon>
    </lineage>
</organism>
<dbReference type="NCBIfam" id="TIGR02937">
    <property type="entry name" value="sigma70-ECF"/>
    <property type="match status" value="1"/>
</dbReference>
<dbReference type="GO" id="GO:0006352">
    <property type="term" value="P:DNA-templated transcription initiation"/>
    <property type="evidence" value="ECO:0007669"/>
    <property type="project" value="InterPro"/>
</dbReference>
<dbReference type="EMBL" id="CADILD010000001">
    <property type="protein sequence ID" value="CAB3816989.1"/>
    <property type="molecule type" value="Genomic_DNA"/>
</dbReference>
<dbReference type="InterPro" id="IPR013324">
    <property type="entry name" value="RNA_pol_sigma_r3/r4-like"/>
</dbReference>
<dbReference type="InterPro" id="IPR014284">
    <property type="entry name" value="RNA_pol_sigma-70_dom"/>
</dbReference>
<evidence type="ECO:0000256" key="5">
    <source>
        <dbReference type="SAM" id="MobiDB-lite"/>
    </source>
</evidence>
<dbReference type="PANTHER" id="PTHR43133:SF62">
    <property type="entry name" value="RNA POLYMERASE SIGMA FACTOR SIGZ"/>
    <property type="match status" value="1"/>
</dbReference>
<protein>
    <submittedName>
        <fullName evidence="8">ECF RNA polymerase sigma factor SigK</fullName>
    </submittedName>
</protein>
<dbReference type="InterPro" id="IPR039425">
    <property type="entry name" value="RNA_pol_sigma-70-like"/>
</dbReference>
<evidence type="ECO:0000256" key="4">
    <source>
        <dbReference type="ARBA" id="ARBA00023163"/>
    </source>
</evidence>
<dbReference type="InterPro" id="IPR013249">
    <property type="entry name" value="RNA_pol_sigma70_r4_t2"/>
</dbReference>
<evidence type="ECO:0000259" key="6">
    <source>
        <dbReference type="Pfam" id="PF04542"/>
    </source>
</evidence>
<dbReference type="Gene3D" id="1.10.1740.10">
    <property type="match status" value="1"/>
</dbReference>
<accession>A0A6S7BU70</accession>
<evidence type="ECO:0000256" key="2">
    <source>
        <dbReference type="ARBA" id="ARBA00023015"/>
    </source>
</evidence>
<dbReference type="GO" id="GO:0003677">
    <property type="term" value="F:DNA binding"/>
    <property type="evidence" value="ECO:0007669"/>
    <property type="project" value="InterPro"/>
</dbReference>
<evidence type="ECO:0000256" key="1">
    <source>
        <dbReference type="ARBA" id="ARBA00010641"/>
    </source>
</evidence>
<evidence type="ECO:0000259" key="7">
    <source>
        <dbReference type="Pfam" id="PF08281"/>
    </source>
</evidence>
<comment type="similarity">
    <text evidence="1">Belongs to the sigma-70 factor family. ECF subfamily.</text>
</comment>
<dbReference type="Proteomes" id="UP000494105">
    <property type="component" value="Unassembled WGS sequence"/>
</dbReference>